<dbReference type="InterPro" id="IPR001279">
    <property type="entry name" value="Metallo-B-lactamas"/>
</dbReference>
<dbReference type="Proteomes" id="UP000027920">
    <property type="component" value="Unassembled WGS sequence"/>
</dbReference>
<evidence type="ECO:0000259" key="1">
    <source>
        <dbReference type="Pfam" id="PF00753"/>
    </source>
</evidence>
<evidence type="ECO:0000313" key="3">
    <source>
        <dbReference type="Proteomes" id="UP000027920"/>
    </source>
</evidence>
<dbReference type="STRING" id="1182545.A0A072PBL4"/>
<accession>A0A072PBL4</accession>
<dbReference type="AlphaFoldDB" id="A0A072PBL4"/>
<organism evidence="2 3">
    <name type="scientific">Exophiala aquamarina CBS 119918</name>
    <dbReference type="NCBI Taxonomy" id="1182545"/>
    <lineage>
        <taxon>Eukaryota</taxon>
        <taxon>Fungi</taxon>
        <taxon>Dikarya</taxon>
        <taxon>Ascomycota</taxon>
        <taxon>Pezizomycotina</taxon>
        <taxon>Eurotiomycetes</taxon>
        <taxon>Chaetothyriomycetidae</taxon>
        <taxon>Chaetothyriales</taxon>
        <taxon>Herpotrichiellaceae</taxon>
        <taxon>Exophiala</taxon>
    </lineage>
</organism>
<dbReference type="EMBL" id="AMGV01000005">
    <property type="protein sequence ID" value="KEF56658.1"/>
    <property type="molecule type" value="Genomic_DNA"/>
</dbReference>
<gene>
    <name evidence="2" type="ORF">A1O9_06847</name>
</gene>
<evidence type="ECO:0000313" key="2">
    <source>
        <dbReference type="EMBL" id="KEF56658.1"/>
    </source>
</evidence>
<dbReference type="RefSeq" id="XP_013259248.1">
    <property type="nucleotide sequence ID" value="XM_013403794.1"/>
</dbReference>
<dbReference type="Gene3D" id="3.60.15.10">
    <property type="entry name" value="Ribonuclease Z/Hydroxyacylglutathione hydrolase-like"/>
    <property type="match status" value="1"/>
</dbReference>
<proteinExistence type="predicted"/>
<sequence length="240" mass="26776">MKSPQVQLAYAHKICAGRGSLQGGGGYFRDVFKVPESTSVALSWTMRSSISLKQAELGVFLGDRCRRGLVLIDALHIAEEAERIIVPGFQAFGYTPHDIKAVFITHEHFDHFGGVWWLRDTYHIPAYGSVIGWDNMAHYEIDGGSRRDQLHVQYARWQREYMAALNGGAGIKSNGTQWAAQVNDKPAMVIEDNNVTVMLANHPNQDQSVTSFDILEARKCEDGECEQENPFVAGTDAFSR</sequence>
<reference evidence="2 3" key="1">
    <citation type="submission" date="2013-03" db="EMBL/GenBank/DDBJ databases">
        <title>The Genome Sequence of Exophiala aquamarina CBS 119918.</title>
        <authorList>
            <consortium name="The Broad Institute Genomics Platform"/>
            <person name="Cuomo C."/>
            <person name="de Hoog S."/>
            <person name="Gorbushina A."/>
            <person name="Walker B."/>
            <person name="Young S.K."/>
            <person name="Zeng Q."/>
            <person name="Gargeya S."/>
            <person name="Fitzgerald M."/>
            <person name="Haas B."/>
            <person name="Abouelleil A."/>
            <person name="Allen A.W."/>
            <person name="Alvarado L."/>
            <person name="Arachchi H.M."/>
            <person name="Berlin A.M."/>
            <person name="Chapman S.B."/>
            <person name="Gainer-Dewar J."/>
            <person name="Goldberg J."/>
            <person name="Griggs A."/>
            <person name="Gujja S."/>
            <person name="Hansen M."/>
            <person name="Howarth C."/>
            <person name="Imamovic A."/>
            <person name="Ireland A."/>
            <person name="Larimer J."/>
            <person name="McCowan C."/>
            <person name="Murphy C."/>
            <person name="Pearson M."/>
            <person name="Poon T.W."/>
            <person name="Priest M."/>
            <person name="Roberts A."/>
            <person name="Saif S."/>
            <person name="Shea T."/>
            <person name="Sisk P."/>
            <person name="Sykes S."/>
            <person name="Wortman J."/>
            <person name="Nusbaum C."/>
            <person name="Birren B."/>
        </authorList>
    </citation>
    <scope>NUCLEOTIDE SEQUENCE [LARGE SCALE GENOMIC DNA]</scope>
    <source>
        <strain evidence="2 3">CBS 119918</strain>
    </source>
</reference>
<keyword evidence="3" id="KW-1185">Reference proteome</keyword>
<dbReference type="VEuPathDB" id="FungiDB:A1O9_06847"/>
<dbReference type="SUPFAM" id="SSF56281">
    <property type="entry name" value="Metallo-hydrolase/oxidoreductase"/>
    <property type="match status" value="1"/>
</dbReference>
<feature type="domain" description="Metallo-beta-lactamase" evidence="1">
    <location>
        <begin position="68"/>
        <end position="177"/>
    </location>
</feature>
<dbReference type="HOGENOM" id="CLU_1156390_0_0_1"/>
<dbReference type="Pfam" id="PF00753">
    <property type="entry name" value="Lactamase_B"/>
    <property type="match status" value="1"/>
</dbReference>
<protein>
    <recommendedName>
        <fullName evidence="1">Metallo-beta-lactamase domain-containing protein</fullName>
    </recommendedName>
</protein>
<dbReference type="InterPro" id="IPR036866">
    <property type="entry name" value="RibonucZ/Hydroxyglut_hydro"/>
</dbReference>
<dbReference type="OrthoDB" id="449487at2759"/>
<name>A0A072PBL4_9EURO</name>
<dbReference type="GeneID" id="25281762"/>
<comment type="caution">
    <text evidence="2">The sequence shown here is derived from an EMBL/GenBank/DDBJ whole genome shotgun (WGS) entry which is preliminary data.</text>
</comment>